<proteinExistence type="predicted"/>
<feature type="compositionally biased region" description="Basic and acidic residues" evidence="1">
    <location>
        <begin position="63"/>
        <end position="78"/>
    </location>
</feature>
<gene>
    <name evidence="2" type="ORF">METZ01_LOCUS277577</name>
</gene>
<dbReference type="EMBL" id="UINC01081149">
    <property type="protein sequence ID" value="SVC24723.1"/>
    <property type="molecule type" value="Genomic_DNA"/>
</dbReference>
<name>A0A382KMQ1_9ZZZZ</name>
<evidence type="ECO:0000256" key="1">
    <source>
        <dbReference type="SAM" id="MobiDB-lite"/>
    </source>
</evidence>
<protein>
    <submittedName>
        <fullName evidence="2">Uncharacterized protein</fullName>
    </submittedName>
</protein>
<reference evidence="2" key="1">
    <citation type="submission" date="2018-05" db="EMBL/GenBank/DDBJ databases">
        <authorList>
            <person name="Lanie J.A."/>
            <person name="Ng W.-L."/>
            <person name="Kazmierczak K.M."/>
            <person name="Andrzejewski T.M."/>
            <person name="Davidsen T.M."/>
            <person name="Wayne K.J."/>
            <person name="Tettelin H."/>
            <person name="Glass J.I."/>
            <person name="Rusch D."/>
            <person name="Podicherti R."/>
            <person name="Tsui H.-C.T."/>
            <person name="Winkler M.E."/>
        </authorList>
    </citation>
    <scope>NUCLEOTIDE SEQUENCE</scope>
</reference>
<feature type="region of interest" description="Disordered" evidence="1">
    <location>
        <begin position="43"/>
        <end position="90"/>
    </location>
</feature>
<organism evidence="2">
    <name type="scientific">marine metagenome</name>
    <dbReference type="NCBI Taxonomy" id="408172"/>
    <lineage>
        <taxon>unclassified sequences</taxon>
        <taxon>metagenomes</taxon>
        <taxon>ecological metagenomes</taxon>
    </lineage>
</organism>
<accession>A0A382KMQ1</accession>
<sequence>MRNQSVRAVCAVAVTVLVPMPVATQDLTRTAWGDPDLRGIWTNTTTTPLERPDDLAGQEVLTDEERIARDEERARNADRPPPPGQTGAYNDFWFERGTLSARTSLIVDPVDGKLPLFTPTAADRAETIRVRRYSSERDSVDSFHLYDRCLTRAMPGTMMPGFYNHNYNILQTSDYVVIQVEMIHDTRIIPLDGRSHISPTIRQWLGNSRGHWEGDTLVVETTNFTEKAREQRVEMLNVVFGISEHMRLVERFTRVDTDTIDYQFTVVDPTTYTKPWTAAIPMTAIEGPLFEYACHEGNYALPNMLRGARADEATNDSK</sequence>
<dbReference type="AlphaFoldDB" id="A0A382KMQ1"/>
<evidence type="ECO:0000313" key="2">
    <source>
        <dbReference type="EMBL" id="SVC24723.1"/>
    </source>
</evidence>